<gene>
    <name evidence="2" type="ORF">F7O84_07790</name>
</gene>
<dbReference type="NCBIfam" id="TIGR04086">
    <property type="entry name" value="TIGR04086_membr"/>
    <property type="match status" value="1"/>
</dbReference>
<evidence type="ECO:0000313" key="3">
    <source>
        <dbReference type="Proteomes" id="UP000461768"/>
    </source>
</evidence>
<evidence type="ECO:0000313" key="2">
    <source>
        <dbReference type="EMBL" id="KAB1437502.1"/>
    </source>
</evidence>
<feature type="transmembrane region" description="Helical" evidence="1">
    <location>
        <begin position="75"/>
        <end position="96"/>
    </location>
</feature>
<keyword evidence="3" id="KW-1185">Reference proteome</keyword>
<evidence type="ECO:0000256" key="1">
    <source>
        <dbReference type="SAM" id="Phobius"/>
    </source>
</evidence>
<keyword evidence="1" id="KW-0472">Membrane</keyword>
<protein>
    <submittedName>
        <fullName evidence="2">TIGR04086 family membrane protein</fullName>
    </submittedName>
</protein>
<keyword evidence="1" id="KW-0812">Transmembrane</keyword>
<dbReference type="EMBL" id="WAGX01000005">
    <property type="protein sequence ID" value="KAB1437502.1"/>
    <property type="molecule type" value="Genomic_DNA"/>
</dbReference>
<name>A0A7V7QIY5_9FIRM</name>
<dbReference type="AlphaFoldDB" id="A0A7V7QIY5"/>
<feature type="transmembrane region" description="Helical" evidence="1">
    <location>
        <begin position="12"/>
        <end position="37"/>
    </location>
</feature>
<dbReference type="Pfam" id="PF12670">
    <property type="entry name" value="DUF3792"/>
    <property type="match status" value="1"/>
</dbReference>
<proteinExistence type="predicted"/>
<keyword evidence="1" id="KW-1133">Transmembrane helix</keyword>
<comment type="caution">
    <text evidence="2">The sequence shown here is derived from an EMBL/GenBank/DDBJ whole genome shotgun (WGS) entry which is preliminary data.</text>
</comment>
<dbReference type="Proteomes" id="UP000461768">
    <property type="component" value="Unassembled WGS sequence"/>
</dbReference>
<organism evidence="2 3">
    <name type="scientific">Candidatus Galacturonatibacter soehngenii</name>
    <dbReference type="NCBI Taxonomy" id="2307010"/>
    <lineage>
        <taxon>Bacteria</taxon>
        <taxon>Bacillati</taxon>
        <taxon>Bacillota</taxon>
        <taxon>Clostridia</taxon>
        <taxon>Lachnospirales</taxon>
        <taxon>Lachnospiraceae</taxon>
        <taxon>Candidatus Galacturonatibacter</taxon>
    </lineage>
</organism>
<reference evidence="2 3" key="1">
    <citation type="submission" date="2019-09" db="EMBL/GenBank/DDBJ databases">
        <authorList>
            <person name="Valk L.C."/>
        </authorList>
    </citation>
    <scope>NUCLEOTIDE SEQUENCE [LARGE SCALE GENOMIC DNA]</scope>
    <source>
        <strain evidence="2">GalUA</strain>
    </source>
</reference>
<reference evidence="2 3" key="2">
    <citation type="submission" date="2020-02" db="EMBL/GenBank/DDBJ databases">
        <title>Candidatus Galacturonibacter soehngenii shows hetero-acetogenic catabolism of galacturonic acid but lacks a canonical carbon monoxide dehydrogenase/acetyl-CoA synthase complex.</title>
        <authorList>
            <person name="Diender M."/>
            <person name="Stouten G.R."/>
            <person name="Petersen J.F."/>
            <person name="Nielsen P.H."/>
            <person name="Dueholm M.S."/>
            <person name="Pronk J.T."/>
            <person name="Van Loosdrecht M.C.M."/>
        </authorList>
    </citation>
    <scope>NUCLEOTIDE SEQUENCE [LARGE SCALE GENOMIC DNA]</scope>
    <source>
        <strain evidence="2">GalUA</strain>
    </source>
</reference>
<accession>A0A7V7QIY5</accession>
<dbReference type="OrthoDB" id="1779887at2"/>
<sequence length="125" mass="13272">MDKTTPKPSNSVITILKCLLCSYIITGLALLLLALFVYKLDLDDGKVKVGITIIYILASFVGGFILGKLKKENKFIWGAICGAAYFAFLALVSFAVNRSVGSDGIGFFTVLVMCVSGGTFGGMVS</sequence>
<dbReference type="RefSeq" id="WP_151143920.1">
    <property type="nucleotide sequence ID" value="NZ_WAGX01000005.1"/>
</dbReference>
<feature type="transmembrane region" description="Helical" evidence="1">
    <location>
        <begin position="105"/>
        <end position="124"/>
    </location>
</feature>
<feature type="transmembrane region" description="Helical" evidence="1">
    <location>
        <begin position="49"/>
        <end position="69"/>
    </location>
</feature>
<dbReference type="InterPro" id="IPR023804">
    <property type="entry name" value="DUF3792_TM"/>
</dbReference>